<evidence type="ECO:0000313" key="3">
    <source>
        <dbReference type="Proteomes" id="UP001549320"/>
    </source>
</evidence>
<reference evidence="2 3" key="1">
    <citation type="submission" date="2024-06" db="EMBL/GenBank/DDBJ databases">
        <title>Sorghum-associated microbial communities from plants grown in Nebraska, USA.</title>
        <authorList>
            <person name="Schachtman D."/>
        </authorList>
    </citation>
    <scope>NUCLEOTIDE SEQUENCE [LARGE SCALE GENOMIC DNA]</scope>
    <source>
        <strain evidence="2 3">2709</strain>
    </source>
</reference>
<dbReference type="EMBL" id="JBEPSH010000011">
    <property type="protein sequence ID" value="MET4579738.1"/>
    <property type="molecule type" value="Genomic_DNA"/>
</dbReference>
<gene>
    <name evidence="2" type="ORF">ABIE13_004875</name>
</gene>
<organism evidence="2 3">
    <name type="scientific">Ottowia thiooxydans</name>
    <dbReference type="NCBI Taxonomy" id="219182"/>
    <lineage>
        <taxon>Bacteria</taxon>
        <taxon>Pseudomonadati</taxon>
        <taxon>Pseudomonadota</taxon>
        <taxon>Betaproteobacteria</taxon>
        <taxon>Burkholderiales</taxon>
        <taxon>Comamonadaceae</taxon>
        <taxon>Ottowia</taxon>
    </lineage>
</organism>
<dbReference type="Proteomes" id="UP001549320">
    <property type="component" value="Unassembled WGS sequence"/>
</dbReference>
<evidence type="ECO:0000313" key="2">
    <source>
        <dbReference type="EMBL" id="MET4579738.1"/>
    </source>
</evidence>
<feature type="region of interest" description="Disordered" evidence="1">
    <location>
        <begin position="18"/>
        <end position="67"/>
    </location>
</feature>
<accession>A0ABV2QFR5</accession>
<sequence length="67" mass="6971">MTTLAIGLTQSGAFLLGMPAPEESKMPSRSSAVPAGIQKSHRRAGHETIYKPEGTLPKPDAAAVLAQ</sequence>
<name>A0ABV2QFR5_9BURK</name>
<keyword evidence="3" id="KW-1185">Reference proteome</keyword>
<comment type="caution">
    <text evidence="2">The sequence shown here is derived from an EMBL/GenBank/DDBJ whole genome shotgun (WGS) entry which is preliminary data.</text>
</comment>
<protein>
    <submittedName>
        <fullName evidence="2">Uncharacterized protein</fullName>
    </submittedName>
</protein>
<proteinExistence type="predicted"/>
<evidence type="ECO:0000256" key="1">
    <source>
        <dbReference type="SAM" id="MobiDB-lite"/>
    </source>
</evidence>